<name>A0ABU6RFI1_9FABA</name>
<feature type="compositionally biased region" description="Basic and acidic residues" evidence="1">
    <location>
        <begin position="241"/>
        <end position="254"/>
    </location>
</feature>
<evidence type="ECO:0000256" key="1">
    <source>
        <dbReference type="SAM" id="MobiDB-lite"/>
    </source>
</evidence>
<reference evidence="2 3" key="1">
    <citation type="journal article" date="2023" name="Plants (Basel)">
        <title>Bridging the Gap: Combining Genomics and Transcriptomics Approaches to Understand Stylosanthes scabra, an Orphan Legume from the Brazilian Caatinga.</title>
        <authorList>
            <person name="Ferreira-Neto J.R.C."/>
            <person name="da Silva M.D."/>
            <person name="Binneck E."/>
            <person name="de Melo N.F."/>
            <person name="da Silva R.H."/>
            <person name="de Melo A.L.T.M."/>
            <person name="Pandolfi V."/>
            <person name="Bustamante F.O."/>
            <person name="Brasileiro-Vidal A.C."/>
            <person name="Benko-Iseppon A.M."/>
        </authorList>
    </citation>
    <scope>NUCLEOTIDE SEQUENCE [LARGE SCALE GENOMIC DNA]</scope>
    <source>
        <tissue evidence="2">Leaves</tissue>
    </source>
</reference>
<sequence length="386" mass="42055">MSKMKFHGLTSNMKGFPLYASYFCGHIDHEETTCDKAEVNAGIETKKSKELGAWIRAESTRTMVKRQDLGAGSEAKEKDKKNRMKITRVFAAKPTIRKFGKTTNTTVSISSTTIPNLAPKIQATVQRPEITVSKIPNIQEEALSTEFQANIESKFQFNATYLDVPDLAFNGRIPTPVSSDTEDGAVVKGMAEPFSHFMEGDDASDLTSIAIGSVDDTSLEQAEARANRPPSEPPNSNLLEVGKKEPASAEEMSRRPAKVTDSVTGIHYGAEVGAFVERMWTAAGRRTATMEADRSLQARQLRRFFLLTPSPLLAAIFPWERGERSSSYEEASFSSSLTRPTSLRETVTSQCDTAFTPAGFPWSHGSEVAISGGGATQNLVAGRGGR</sequence>
<organism evidence="2 3">
    <name type="scientific">Stylosanthes scabra</name>
    <dbReference type="NCBI Taxonomy" id="79078"/>
    <lineage>
        <taxon>Eukaryota</taxon>
        <taxon>Viridiplantae</taxon>
        <taxon>Streptophyta</taxon>
        <taxon>Embryophyta</taxon>
        <taxon>Tracheophyta</taxon>
        <taxon>Spermatophyta</taxon>
        <taxon>Magnoliopsida</taxon>
        <taxon>eudicotyledons</taxon>
        <taxon>Gunneridae</taxon>
        <taxon>Pentapetalae</taxon>
        <taxon>rosids</taxon>
        <taxon>fabids</taxon>
        <taxon>Fabales</taxon>
        <taxon>Fabaceae</taxon>
        <taxon>Papilionoideae</taxon>
        <taxon>50 kb inversion clade</taxon>
        <taxon>dalbergioids sensu lato</taxon>
        <taxon>Dalbergieae</taxon>
        <taxon>Pterocarpus clade</taxon>
        <taxon>Stylosanthes</taxon>
    </lineage>
</organism>
<feature type="region of interest" description="Disordered" evidence="1">
    <location>
        <begin position="220"/>
        <end position="258"/>
    </location>
</feature>
<accession>A0ABU6RFI1</accession>
<evidence type="ECO:0000313" key="3">
    <source>
        <dbReference type="Proteomes" id="UP001341840"/>
    </source>
</evidence>
<comment type="caution">
    <text evidence="2">The sequence shown here is derived from an EMBL/GenBank/DDBJ whole genome shotgun (WGS) entry which is preliminary data.</text>
</comment>
<proteinExistence type="predicted"/>
<keyword evidence="3" id="KW-1185">Reference proteome</keyword>
<evidence type="ECO:0008006" key="4">
    <source>
        <dbReference type="Google" id="ProtNLM"/>
    </source>
</evidence>
<evidence type="ECO:0000313" key="2">
    <source>
        <dbReference type="EMBL" id="MED6122579.1"/>
    </source>
</evidence>
<dbReference type="Proteomes" id="UP001341840">
    <property type="component" value="Unassembled WGS sequence"/>
</dbReference>
<dbReference type="EMBL" id="JASCZI010030433">
    <property type="protein sequence ID" value="MED6122579.1"/>
    <property type="molecule type" value="Genomic_DNA"/>
</dbReference>
<gene>
    <name evidence="2" type="ORF">PIB30_041035</name>
</gene>
<protein>
    <recommendedName>
        <fullName evidence="4">Zinc knuckle CX2CX4HX4C domain-containing protein</fullName>
    </recommendedName>
</protein>